<sequence>MDTVTESHMAVSMGGIGILHSNAASSDQAAMVRSVKARRVPFLSTPVFMSPGDRIHNNDVFDHGANPYVLVTESGAPSSKLLGYVASRDWEKLADLEVKIYDYMIEEFMAEKGRDVVATVRDDEVVDVVGKEDVERIRGYPKLGVGSVGPDGS</sequence>
<protein>
    <submittedName>
        <fullName evidence="3">Putative IMP dehydrogenase</fullName>
        <ecNumber evidence="3">1.1.1.205</ecNumber>
    </submittedName>
</protein>
<feature type="domain" description="IMP dehydrogenase/GMP reductase" evidence="2">
    <location>
        <begin position="1"/>
        <end position="91"/>
    </location>
</feature>
<dbReference type="InterPro" id="IPR005990">
    <property type="entry name" value="IMP_DH"/>
</dbReference>
<dbReference type="Pfam" id="PF00478">
    <property type="entry name" value="IMPDH"/>
    <property type="match status" value="1"/>
</dbReference>
<dbReference type="AlphaFoldDB" id="A0A2P6Q844"/>
<gene>
    <name evidence="3" type="ORF">RchiOBHm_Chr5g0023571</name>
</gene>
<name>A0A2P6Q844_ROSCH</name>
<proteinExistence type="inferred from homology"/>
<dbReference type="GO" id="GO:0005737">
    <property type="term" value="C:cytoplasm"/>
    <property type="evidence" value="ECO:0007669"/>
    <property type="project" value="TreeGrafter"/>
</dbReference>
<comment type="caution">
    <text evidence="3">The sequence shown here is derived from an EMBL/GenBank/DDBJ whole genome shotgun (WGS) entry which is preliminary data.</text>
</comment>
<dbReference type="InterPro" id="IPR001093">
    <property type="entry name" value="IMP_DH_GMPRt"/>
</dbReference>
<organism evidence="3 4">
    <name type="scientific">Rosa chinensis</name>
    <name type="common">China rose</name>
    <dbReference type="NCBI Taxonomy" id="74649"/>
    <lineage>
        <taxon>Eukaryota</taxon>
        <taxon>Viridiplantae</taxon>
        <taxon>Streptophyta</taxon>
        <taxon>Embryophyta</taxon>
        <taxon>Tracheophyta</taxon>
        <taxon>Spermatophyta</taxon>
        <taxon>Magnoliopsida</taxon>
        <taxon>eudicotyledons</taxon>
        <taxon>Gunneridae</taxon>
        <taxon>Pentapetalae</taxon>
        <taxon>rosids</taxon>
        <taxon>fabids</taxon>
        <taxon>Rosales</taxon>
        <taxon>Rosaceae</taxon>
        <taxon>Rosoideae</taxon>
        <taxon>Rosoideae incertae sedis</taxon>
        <taxon>Rosa</taxon>
    </lineage>
</organism>
<evidence type="ECO:0000256" key="1">
    <source>
        <dbReference type="ARBA" id="ARBA00005502"/>
    </source>
</evidence>
<accession>A0A2P6Q844</accession>
<dbReference type="GO" id="GO:0003938">
    <property type="term" value="F:IMP dehydrogenase activity"/>
    <property type="evidence" value="ECO:0007669"/>
    <property type="project" value="UniProtKB-EC"/>
</dbReference>
<keyword evidence="3" id="KW-0560">Oxidoreductase</keyword>
<evidence type="ECO:0000259" key="2">
    <source>
        <dbReference type="Pfam" id="PF00478"/>
    </source>
</evidence>
<dbReference type="OMA" id="MIEEFMA"/>
<evidence type="ECO:0000313" key="3">
    <source>
        <dbReference type="EMBL" id="PRQ30343.1"/>
    </source>
</evidence>
<dbReference type="PANTHER" id="PTHR11911:SF111">
    <property type="entry name" value="INOSINE-5'-MONOPHOSPHATE DEHYDROGENASE"/>
    <property type="match status" value="1"/>
</dbReference>
<dbReference type="EMBL" id="PDCK01000043">
    <property type="protein sequence ID" value="PRQ30343.1"/>
    <property type="molecule type" value="Genomic_DNA"/>
</dbReference>
<dbReference type="Proteomes" id="UP000238479">
    <property type="component" value="Chromosome 5"/>
</dbReference>
<evidence type="ECO:0000313" key="4">
    <source>
        <dbReference type="Proteomes" id="UP000238479"/>
    </source>
</evidence>
<dbReference type="Gene3D" id="3.20.20.70">
    <property type="entry name" value="Aldolase class I"/>
    <property type="match status" value="1"/>
</dbReference>
<dbReference type="PANTHER" id="PTHR11911">
    <property type="entry name" value="INOSINE-5-MONOPHOSPHATE DEHYDROGENASE RELATED"/>
    <property type="match status" value="1"/>
</dbReference>
<comment type="similarity">
    <text evidence="1">Belongs to the IMPDH/GMPR family.</text>
</comment>
<dbReference type="Gramene" id="PRQ30343">
    <property type="protein sequence ID" value="PRQ30343"/>
    <property type="gene ID" value="RchiOBHm_Chr5g0023571"/>
</dbReference>
<dbReference type="GO" id="GO:0006183">
    <property type="term" value="P:GTP biosynthetic process"/>
    <property type="evidence" value="ECO:0007669"/>
    <property type="project" value="TreeGrafter"/>
</dbReference>
<reference evidence="3 4" key="1">
    <citation type="journal article" date="2018" name="Nat. Genet.">
        <title>The Rosa genome provides new insights in the design of modern roses.</title>
        <authorList>
            <person name="Bendahmane M."/>
        </authorList>
    </citation>
    <scope>NUCLEOTIDE SEQUENCE [LARGE SCALE GENOMIC DNA]</scope>
    <source>
        <strain evidence="4">cv. Old Blush</strain>
    </source>
</reference>
<dbReference type="EC" id="1.1.1.205" evidence="3"/>
<dbReference type="STRING" id="74649.A0A2P6Q844"/>
<dbReference type="InterPro" id="IPR013785">
    <property type="entry name" value="Aldolase_TIM"/>
</dbReference>
<keyword evidence="4" id="KW-1185">Reference proteome</keyword>